<dbReference type="AlphaFoldDB" id="A0AAW2Y0B1"/>
<dbReference type="Pfam" id="PF00078">
    <property type="entry name" value="RVT_1"/>
    <property type="match status" value="1"/>
</dbReference>
<name>A0AAW2Y0B1_9LAMI</name>
<protein>
    <submittedName>
        <fullName evidence="2">Mitochondrial protein</fullName>
    </submittedName>
</protein>
<dbReference type="InterPro" id="IPR000477">
    <property type="entry name" value="RT_dom"/>
</dbReference>
<sequence>MWKQRGKAQWLQEGDRNTPFFYARASAQKRKNSIIRIRTPSGSWCHSREGIQQIISTYFHELFRSSNPSEESIAEVLRGMNARVSEDMNEALIQPFTLEEVKRAISQMYPYKSPGPDGMPLRGLRQGDPLSPYLFLFCAEALSHLLVKAESRGELTGVAVSRHGPRISHLLFANDTLIFCQATEEAMICLRRVLKEFEAASVLVVNLEKSAIAFSRNTPEHLQAYLAGLLGFVWCTNMTST</sequence>
<reference evidence="2" key="1">
    <citation type="submission" date="2020-06" db="EMBL/GenBank/DDBJ databases">
        <authorList>
            <person name="Li T."/>
            <person name="Hu X."/>
            <person name="Zhang T."/>
            <person name="Song X."/>
            <person name="Zhang H."/>
            <person name="Dai N."/>
            <person name="Sheng W."/>
            <person name="Hou X."/>
            <person name="Wei L."/>
        </authorList>
    </citation>
    <scope>NUCLEOTIDE SEQUENCE</scope>
    <source>
        <strain evidence="2">KEN1</strain>
        <tissue evidence="2">Leaf</tissue>
    </source>
</reference>
<organism evidence="2">
    <name type="scientific">Sesamum latifolium</name>
    <dbReference type="NCBI Taxonomy" id="2727402"/>
    <lineage>
        <taxon>Eukaryota</taxon>
        <taxon>Viridiplantae</taxon>
        <taxon>Streptophyta</taxon>
        <taxon>Embryophyta</taxon>
        <taxon>Tracheophyta</taxon>
        <taxon>Spermatophyta</taxon>
        <taxon>Magnoliopsida</taxon>
        <taxon>eudicotyledons</taxon>
        <taxon>Gunneridae</taxon>
        <taxon>Pentapetalae</taxon>
        <taxon>asterids</taxon>
        <taxon>lamiids</taxon>
        <taxon>Lamiales</taxon>
        <taxon>Pedaliaceae</taxon>
        <taxon>Sesamum</taxon>
    </lineage>
</organism>
<comment type="caution">
    <text evidence="2">The sequence shown here is derived from an EMBL/GenBank/DDBJ whole genome shotgun (WGS) entry which is preliminary data.</text>
</comment>
<dbReference type="PANTHER" id="PTHR31635">
    <property type="entry name" value="REVERSE TRANSCRIPTASE DOMAIN-CONTAINING PROTEIN-RELATED"/>
    <property type="match status" value="1"/>
</dbReference>
<accession>A0AAW2Y0B1</accession>
<proteinExistence type="predicted"/>
<dbReference type="PANTHER" id="PTHR31635:SF196">
    <property type="entry name" value="REVERSE TRANSCRIPTASE DOMAIN-CONTAINING PROTEIN-RELATED"/>
    <property type="match status" value="1"/>
</dbReference>
<gene>
    <name evidence="2" type="ORF">Slati_0432700</name>
</gene>
<evidence type="ECO:0000259" key="1">
    <source>
        <dbReference type="Pfam" id="PF00078"/>
    </source>
</evidence>
<feature type="domain" description="Reverse transcriptase" evidence="1">
    <location>
        <begin position="121"/>
        <end position="214"/>
    </location>
</feature>
<evidence type="ECO:0000313" key="2">
    <source>
        <dbReference type="EMBL" id="KAL0458055.1"/>
    </source>
</evidence>
<reference evidence="2" key="2">
    <citation type="journal article" date="2024" name="Plant">
        <title>Genomic evolution and insights into agronomic trait innovations of Sesamum species.</title>
        <authorList>
            <person name="Miao H."/>
            <person name="Wang L."/>
            <person name="Qu L."/>
            <person name="Liu H."/>
            <person name="Sun Y."/>
            <person name="Le M."/>
            <person name="Wang Q."/>
            <person name="Wei S."/>
            <person name="Zheng Y."/>
            <person name="Lin W."/>
            <person name="Duan Y."/>
            <person name="Cao H."/>
            <person name="Xiong S."/>
            <person name="Wang X."/>
            <person name="Wei L."/>
            <person name="Li C."/>
            <person name="Ma Q."/>
            <person name="Ju M."/>
            <person name="Zhao R."/>
            <person name="Li G."/>
            <person name="Mu C."/>
            <person name="Tian Q."/>
            <person name="Mei H."/>
            <person name="Zhang T."/>
            <person name="Gao T."/>
            <person name="Zhang H."/>
        </authorList>
    </citation>
    <scope>NUCLEOTIDE SEQUENCE</scope>
    <source>
        <strain evidence="2">KEN1</strain>
    </source>
</reference>
<dbReference type="EMBL" id="JACGWN010000002">
    <property type="protein sequence ID" value="KAL0458055.1"/>
    <property type="molecule type" value="Genomic_DNA"/>
</dbReference>